<reference evidence="1 2" key="1">
    <citation type="submission" date="2019-04" db="EMBL/GenBank/DDBJ databases">
        <title>Sphingobacterium olei sp. nov., isolated from oil-contaminated soil.</title>
        <authorList>
            <person name="Liu B."/>
        </authorList>
    </citation>
    <scope>NUCLEOTIDE SEQUENCE [LARGE SCALE GENOMIC DNA]</scope>
    <source>
        <strain evidence="1 2">Y3L14</strain>
    </source>
</reference>
<protein>
    <recommendedName>
        <fullName evidence="3">DUF4276 family protein</fullName>
    </recommendedName>
</protein>
<evidence type="ECO:0008006" key="3">
    <source>
        <dbReference type="Google" id="ProtNLM"/>
    </source>
</evidence>
<comment type="caution">
    <text evidence="1">The sequence shown here is derived from an EMBL/GenBank/DDBJ whole genome shotgun (WGS) entry which is preliminary data.</text>
</comment>
<dbReference type="EMBL" id="SUKA01000003">
    <property type="protein sequence ID" value="TJY65459.1"/>
    <property type="molecule type" value="Genomic_DNA"/>
</dbReference>
<name>A0A4V6WF54_9SPHI</name>
<evidence type="ECO:0000313" key="1">
    <source>
        <dbReference type="EMBL" id="TJY65459.1"/>
    </source>
</evidence>
<proteinExistence type="predicted"/>
<organism evidence="1 2">
    <name type="scientific">Sphingobacterium alkalisoli</name>
    <dbReference type="NCBI Taxonomy" id="1874115"/>
    <lineage>
        <taxon>Bacteria</taxon>
        <taxon>Pseudomonadati</taxon>
        <taxon>Bacteroidota</taxon>
        <taxon>Sphingobacteriia</taxon>
        <taxon>Sphingobacteriales</taxon>
        <taxon>Sphingobacteriaceae</taxon>
        <taxon>Sphingobacterium</taxon>
    </lineage>
</organism>
<dbReference type="Proteomes" id="UP000309872">
    <property type="component" value="Unassembled WGS sequence"/>
</dbReference>
<dbReference type="OrthoDB" id="7060211at2"/>
<accession>A0A4V6WF54</accession>
<dbReference type="AlphaFoldDB" id="A0A4V6WF54"/>
<gene>
    <name evidence="1" type="ORF">FAZ19_09965</name>
</gene>
<dbReference type="RefSeq" id="WP_136820588.1">
    <property type="nucleotide sequence ID" value="NZ_BMJX01000003.1"/>
</dbReference>
<sequence length="235" mass="28012">MNIYFLVEGRRTEMKVYPEWLSILIPELKRVQWYHEVTKNNYCIFTGDGFPSLLDNHLKNSIEDVNISGNFDYLVICLDSDDDTVEERNKQVLDFIKEEKIELNPNTKLAIIVQNKCFETWFLGNPKIFKSNPTSSFLMDCIKHYNVKKEDPELMEKPIDFEQTTAIFHSTYLQEILAERRIYYSKKNPKEVTERYFLEELIKRSKTKGHIQSFKQFIDFCHKVDQEIMEIAIKK</sequence>
<evidence type="ECO:0000313" key="2">
    <source>
        <dbReference type="Proteomes" id="UP000309872"/>
    </source>
</evidence>
<keyword evidence="2" id="KW-1185">Reference proteome</keyword>